<comment type="caution">
    <text evidence="1">The sequence shown here is derived from an EMBL/GenBank/DDBJ whole genome shotgun (WGS) entry which is preliminary data.</text>
</comment>
<name>F3KRU3_9BURK</name>
<dbReference type="EMBL" id="AEGR01000046">
    <property type="protein sequence ID" value="EGI77495.1"/>
    <property type="molecule type" value="Genomic_DNA"/>
</dbReference>
<dbReference type="Proteomes" id="UP000016368">
    <property type="component" value="Unassembled WGS sequence"/>
</dbReference>
<accession>F3KRU3</accession>
<keyword evidence="2" id="KW-1185">Reference proteome</keyword>
<protein>
    <submittedName>
        <fullName evidence="1">Uncharacterized protein</fullName>
    </submittedName>
</protein>
<dbReference type="AlphaFoldDB" id="F3KRU3"/>
<dbReference type="STRING" id="887062.HGR_05861"/>
<evidence type="ECO:0000313" key="2">
    <source>
        <dbReference type="Proteomes" id="UP000016368"/>
    </source>
</evidence>
<proteinExistence type="predicted"/>
<evidence type="ECO:0000313" key="1">
    <source>
        <dbReference type="EMBL" id="EGI77495.1"/>
    </source>
</evidence>
<organism evidence="1 2">
    <name type="scientific">Hylemonella gracilis ATCC 19624</name>
    <dbReference type="NCBI Taxonomy" id="887062"/>
    <lineage>
        <taxon>Bacteria</taxon>
        <taxon>Pseudomonadati</taxon>
        <taxon>Pseudomonadota</taxon>
        <taxon>Betaproteobacteria</taxon>
        <taxon>Burkholderiales</taxon>
        <taxon>Comamonadaceae</taxon>
        <taxon>Hylemonella</taxon>
    </lineage>
</organism>
<gene>
    <name evidence="1" type="ORF">HGR_05861</name>
</gene>
<reference evidence="1 2" key="1">
    <citation type="journal article" date="2011" name="EMBO J.">
        <title>Structural diversity of bacterial flagellar motors.</title>
        <authorList>
            <person name="Chen S."/>
            <person name="Beeby M."/>
            <person name="Murphy G.E."/>
            <person name="Leadbetter J.R."/>
            <person name="Hendrixson D.R."/>
            <person name="Briegel A."/>
            <person name="Li Z."/>
            <person name="Shi J."/>
            <person name="Tocheva E.I."/>
            <person name="Muller A."/>
            <person name="Dobro M.J."/>
            <person name="Jensen G.J."/>
        </authorList>
    </citation>
    <scope>NUCLEOTIDE SEQUENCE [LARGE SCALE GENOMIC DNA]</scope>
    <source>
        <strain evidence="1 2">ATCC 19624</strain>
    </source>
</reference>
<sequence length="37" mass="4292">MNHLKQVWSEVDLIGGIDPTELQNYLKADKYNKLADM</sequence>